<feature type="compositionally biased region" description="Basic and acidic residues" evidence="1">
    <location>
        <begin position="26"/>
        <end position="44"/>
    </location>
</feature>
<dbReference type="AlphaFoldDB" id="A0AA88NEE6"/>
<reference evidence="2" key="1">
    <citation type="submission" date="2023-08" db="EMBL/GenBank/DDBJ databases">
        <title>Pelteobagrus vachellii genome.</title>
        <authorList>
            <person name="Liu H."/>
        </authorList>
    </citation>
    <scope>NUCLEOTIDE SEQUENCE</scope>
    <source>
        <strain evidence="2">PRFRI_2022a</strain>
        <tissue evidence="2">Muscle</tissue>
    </source>
</reference>
<accession>A0AA88NEE6</accession>
<sequence length="146" mass="16523">MPVDKQEPPNVRQPRTRAQRATLLEEINKQGKPKSESKDLHEEWSSESEEEDGYPLMQFSFPQPQLLETSPKVDDFLTVLTDAGARDKTSVPKVAETENRDELVTDDEGILETAHPYHLSRNDVTKTAKQARVTSPTPTQTCCCVW</sequence>
<feature type="region of interest" description="Disordered" evidence="1">
    <location>
        <begin position="26"/>
        <end position="54"/>
    </location>
</feature>
<evidence type="ECO:0000256" key="1">
    <source>
        <dbReference type="SAM" id="MobiDB-lite"/>
    </source>
</evidence>
<protein>
    <submittedName>
        <fullName evidence="2">Uncharacterized protein</fullName>
    </submittedName>
</protein>
<dbReference type="Proteomes" id="UP001187315">
    <property type="component" value="Unassembled WGS sequence"/>
</dbReference>
<keyword evidence="3" id="KW-1185">Reference proteome</keyword>
<evidence type="ECO:0000313" key="2">
    <source>
        <dbReference type="EMBL" id="KAK2857746.1"/>
    </source>
</evidence>
<proteinExistence type="predicted"/>
<evidence type="ECO:0000313" key="3">
    <source>
        <dbReference type="Proteomes" id="UP001187315"/>
    </source>
</evidence>
<dbReference type="EMBL" id="JAVHJS010000005">
    <property type="protein sequence ID" value="KAK2857746.1"/>
    <property type="molecule type" value="Genomic_DNA"/>
</dbReference>
<name>A0AA88NEE6_TACVA</name>
<comment type="caution">
    <text evidence="2">The sequence shown here is derived from an EMBL/GenBank/DDBJ whole genome shotgun (WGS) entry which is preliminary data.</text>
</comment>
<gene>
    <name evidence="2" type="ORF">Q7C36_005665</name>
</gene>
<organism evidence="2 3">
    <name type="scientific">Tachysurus vachellii</name>
    <name type="common">Darkbarbel catfish</name>
    <name type="synonym">Pelteobagrus vachellii</name>
    <dbReference type="NCBI Taxonomy" id="175792"/>
    <lineage>
        <taxon>Eukaryota</taxon>
        <taxon>Metazoa</taxon>
        <taxon>Chordata</taxon>
        <taxon>Craniata</taxon>
        <taxon>Vertebrata</taxon>
        <taxon>Euteleostomi</taxon>
        <taxon>Actinopterygii</taxon>
        <taxon>Neopterygii</taxon>
        <taxon>Teleostei</taxon>
        <taxon>Ostariophysi</taxon>
        <taxon>Siluriformes</taxon>
        <taxon>Bagridae</taxon>
        <taxon>Tachysurus</taxon>
    </lineage>
</organism>